<dbReference type="RefSeq" id="XP_018065062.1">
    <property type="nucleotide sequence ID" value="XM_018220492.1"/>
</dbReference>
<sequence>MNFTTTPGSITALRYLLALLPIEDMTTNDDNLIFNDTFLKATKIQDPVFICLDTEGDSAREFGMRAEFERPFQFGISRMIGAGSVFPLLQNIFRTGHPDSSHQESRNTILVGHSVDGDIASLEKVIGRAWSIQDFPYSLVFDTQVTRRGLFGGPAHKRLETQLIKLQISYKYLHNGGNDSNFTLKALLALALLDCPVNKDCSLELRKRKKIIRAIAQMPMPPRIADHLEPIPLDSVDEL</sequence>
<dbReference type="InterPro" id="IPR040151">
    <property type="entry name" value="Gfd2/YDR514C-like"/>
</dbReference>
<dbReference type="InParanoid" id="A0A194WSW2"/>
<dbReference type="Proteomes" id="UP000070700">
    <property type="component" value="Unassembled WGS sequence"/>
</dbReference>
<dbReference type="SUPFAM" id="SSF53098">
    <property type="entry name" value="Ribonuclease H-like"/>
    <property type="match status" value="1"/>
</dbReference>
<organism evidence="2 3">
    <name type="scientific">Mollisia scopiformis</name>
    <name type="common">Conifer needle endophyte fungus</name>
    <name type="synonym">Phialocephala scopiformis</name>
    <dbReference type="NCBI Taxonomy" id="149040"/>
    <lineage>
        <taxon>Eukaryota</taxon>
        <taxon>Fungi</taxon>
        <taxon>Dikarya</taxon>
        <taxon>Ascomycota</taxon>
        <taxon>Pezizomycotina</taxon>
        <taxon>Leotiomycetes</taxon>
        <taxon>Helotiales</taxon>
        <taxon>Mollisiaceae</taxon>
        <taxon>Mollisia</taxon>
    </lineage>
</organism>
<dbReference type="InterPro" id="IPR012337">
    <property type="entry name" value="RNaseH-like_sf"/>
</dbReference>
<dbReference type="KEGG" id="psco:LY89DRAFT_739701"/>
<name>A0A194WSW2_MOLSC</name>
<dbReference type="AlphaFoldDB" id="A0A194WSW2"/>
<dbReference type="GO" id="GO:0005634">
    <property type="term" value="C:nucleus"/>
    <property type="evidence" value="ECO:0007669"/>
    <property type="project" value="TreeGrafter"/>
</dbReference>
<dbReference type="PANTHER" id="PTHR28083:SF1">
    <property type="entry name" value="GOOD FOR FULL DBP5 ACTIVITY PROTEIN 2"/>
    <property type="match status" value="1"/>
</dbReference>
<evidence type="ECO:0000313" key="3">
    <source>
        <dbReference type="Proteomes" id="UP000070700"/>
    </source>
</evidence>
<accession>A0A194WSW2</accession>
<proteinExistence type="predicted"/>
<gene>
    <name evidence="2" type="ORF">LY89DRAFT_739701</name>
</gene>
<reference evidence="2 3" key="1">
    <citation type="submission" date="2015-10" db="EMBL/GenBank/DDBJ databases">
        <title>Full genome of DAOMC 229536 Phialocephala scopiformis, a fungal endophyte of spruce producing the potent anti-insectan compound rugulosin.</title>
        <authorList>
            <consortium name="DOE Joint Genome Institute"/>
            <person name="Walker A.K."/>
            <person name="Frasz S.L."/>
            <person name="Seifert K.A."/>
            <person name="Miller J.D."/>
            <person name="Mondo S.J."/>
            <person name="Labutti K."/>
            <person name="Lipzen A."/>
            <person name="Dockter R."/>
            <person name="Kennedy M."/>
            <person name="Grigoriev I.V."/>
            <person name="Spatafora J.W."/>
        </authorList>
    </citation>
    <scope>NUCLEOTIDE SEQUENCE [LARGE SCALE GENOMIC DNA]</scope>
    <source>
        <strain evidence="2 3">CBS 120377</strain>
    </source>
</reference>
<dbReference type="Pfam" id="PF21762">
    <property type="entry name" value="DEDDh_C"/>
    <property type="match status" value="1"/>
</dbReference>
<dbReference type="OrthoDB" id="5953249at2759"/>
<dbReference type="EMBL" id="KQ947428">
    <property type="protein sequence ID" value="KUJ10707.1"/>
    <property type="molecule type" value="Genomic_DNA"/>
</dbReference>
<evidence type="ECO:0000259" key="1">
    <source>
        <dbReference type="Pfam" id="PF21762"/>
    </source>
</evidence>
<keyword evidence="3" id="KW-1185">Reference proteome</keyword>
<protein>
    <recommendedName>
        <fullName evidence="1">Gfd2/YDR514C-like C-terminal domain-containing protein</fullName>
    </recommendedName>
</protein>
<dbReference type="PANTHER" id="PTHR28083">
    <property type="entry name" value="GOOD FOR FULL DBP5 ACTIVITY PROTEIN 2"/>
    <property type="match status" value="1"/>
</dbReference>
<evidence type="ECO:0000313" key="2">
    <source>
        <dbReference type="EMBL" id="KUJ10707.1"/>
    </source>
</evidence>
<dbReference type="InterPro" id="IPR048519">
    <property type="entry name" value="Gfd2/YDR514C-like_C"/>
</dbReference>
<feature type="domain" description="Gfd2/YDR514C-like C-terminal" evidence="1">
    <location>
        <begin position="70"/>
        <end position="189"/>
    </location>
</feature>
<dbReference type="GeneID" id="28830218"/>